<comment type="subcellular location">
    <subcellularLocation>
        <location evidence="1">Cell membrane</location>
        <topology evidence="1">Multi-pass membrane protein</topology>
    </subcellularLocation>
</comment>
<dbReference type="Pfam" id="PF07690">
    <property type="entry name" value="MFS_1"/>
    <property type="match status" value="1"/>
</dbReference>
<keyword evidence="2" id="KW-0813">Transport</keyword>
<dbReference type="PANTHER" id="PTHR43414:SF6">
    <property type="entry name" value="MULTIDRUG RESISTANCE PROTEIN MDTG"/>
    <property type="match status" value="1"/>
</dbReference>
<evidence type="ECO:0000256" key="7">
    <source>
        <dbReference type="SAM" id="Phobius"/>
    </source>
</evidence>
<proteinExistence type="predicted"/>
<protein>
    <submittedName>
        <fullName evidence="9">Major facilitator superfamily MFS_1</fullName>
    </submittedName>
</protein>
<feature type="transmembrane region" description="Helical" evidence="7">
    <location>
        <begin position="271"/>
        <end position="290"/>
    </location>
</feature>
<evidence type="ECO:0000313" key="9">
    <source>
        <dbReference type="EMBL" id="ABE53877.1"/>
    </source>
</evidence>
<name>Q12RP9_SHEDO</name>
<dbReference type="RefSeq" id="WP_011495043.1">
    <property type="nucleotide sequence ID" value="NC_007954.1"/>
</dbReference>
<dbReference type="SUPFAM" id="SSF103473">
    <property type="entry name" value="MFS general substrate transporter"/>
    <property type="match status" value="1"/>
</dbReference>
<keyword evidence="10" id="KW-1185">Reference proteome</keyword>
<dbReference type="eggNOG" id="COG2814">
    <property type="taxonomic scope" value="Bacteria"/>
</dbReference>
<feature type="transmembrane region" description="Helical" evidence="7">
    <location>
        <begin position="361"/>
        <end position="382"/>
    </location>
</feature>
<feature type="transmembrane region" description="Helical" evidence="7">
    <location>
        <begin position="74"/>
        <end position="97"/>
    </location>
</feature>
<feature type="transmembrane region" description="Helical" evidence="7">
    <location>
        <begin position="135"/>
        <end position="152"/>
    </location>
</feature>
<dbReference type="InterPro" id="IPR036259">
    <property type="entry name" value="MFS_trans_sf"/>
</dbReference>
<keyword evidence="6 7" id="KW-0472">Membrane</keyword>
<dbReference type="InterPro" id="IPR011701">
    <property type="entry name" value="MFS"/>
</dbReference>
<organism evidence="9 10">
    <name type="scientific">Shewanella denitrificans (strain OS217 / ATCC BAA-1090 / DSM 15013)</name>
    <dbReference type="NCBI Taxonomy" id="318161"/>
    <lineage>
        <taxon>Bacteria</taxon>
        <taxon>Pseudomonadati</taxon>
        <taxon>Pseudomonadota</taxon>
        <taxon>Gammaproteobacteria</taxon>
        <taxon>Alteromonadales</taxon>
        <taxon>Shewanellaceae</taxon>
        <taxon>Shewanella</taxon>
    </lineage>
</organism>
<dbReference type="HOGENOM" id="CLU_001265_57_5_6"/>
<dbReference type="PRINTS" id="PR01035">
    <property type="entry name" value="TCRTETA"/>
</dbReference>
<evidence type="ECO:0000256" key="4">
    <source>
        <dbReference type="ARBA" id="ARBA00022692"/>
    </source>
</evidence>
<dbReference type="GO" id="GO:0005886">
    <property type="term" value="C:plasma membrane"/>
    <property type="evidence" value="ECO:0007669"/>
    <property type="project" value="UniProtKB-SubCell"/>
</dbReference>
<feature type="transmembrane region" description="Helical" evidence="7">
    <location>
        <begin position="103"/>
        <end position="123"/>
    </location>
</feature>
<dbReference type="GO" id="GO:0022857">
    <property type="term" value="F:transmembrane transporter activity"/>
    <property type="evidence" value="ECO:0007669"/>
    <property type="project" value="InterPro"/>
</dbReference>
<evidence type="ECO:0000259" key="8">
    <source>
        <dbReference type="PROSITE" id="PS50850"/>
    </source>
</evidence>
<gene>
    <name evidence="9" type="ordered locus">Sden_0587</name>
</gene>
<evidence type="ECO:0000313" key="10">
    <source>
        <dbReference type="Proteomes" id="UP000001982"/>
    </source>
</evidence>
<keyword evidence="5 7" id="KW-1133">Transmembrane helix</keyword>
<dbReference type="PROSITE" id="PS50850">
    <property type="entry name" value="MFS"/>
    <property type="match status" value="1"/>
</dbReference>
<evidence type="ECO:0000256" key="3">
    <source>
        <dbReference type="ARBA" id="ARBA00022475"/>
    </source>
</evidence>
<evidence type="ECO:0000256" key="6">
    <source>
        <dbReference type="ARBA" id="ARBA00023136"/>
    </source>
</evidence>
<dbReference type="InterPro" id="IPR001958">
    <property type="entry name" value="Tet-R_TetA/multi-R_MdtG-like"/>
</dbReference>
<feature type="transmembrane region" description="Helical" evidence="7">
    <location>
        <begin position="158"/>
        <end position="183"/>
    </location>
</feature>
<feature type="transmembrane region" description="Helical" evidence="7">
    <location>
        <begin position="42"/>
        <end position="62"/>
    </location>
</feature>
<sequence>MRNTFYTLLCIQFLVTFALMLLIPVMPLYLQQLNNNVPLSGFWSAAAIAAPAIGALLSAPMIGKGCDRFEKKTMLMLTQCLFVISLFAMALASSLISFLVARLLLGFAGISVVLTVYFCHASYQSEALQLAKQQRAIALACLFGPLVGGYALDSLSMHALLLFSAISSAVLLGISTVIVRDLVQPQPPAEPSVINARLWSWPLVGWLAAGCAVQAAAFALVVAFALYYQAQWPGTEHIASQIGALHATAWLATFLFAGFWGKRNQSGNPRFNFMLASAGCGLALLCIPWVNQLWLFMLARFCQGACFAALPQTLFLQISKICPINQRGAALGLARSSQVVGQLLGPLSVALVYDQFGANSVLWPVVLWFFAGSCFVILPTLFTSTSFKVTSI</sequence>
<keyword evidence="3" id="KW-1003">Cell membrane</keyword>
<dbReference type="OrthoDB" id="9810492at2"/>
<keyword evidence="4 7" id="KW-0812">Transmembrane</keyword>
<dbReference type="AlphaFoldDB" id="Q12RP9"/>
<evidence type="ECO:0000256" key="1">
    <source>
        <dbReference type="ARBA" id="ARBA00004651"/>
    </source>
</evidence>
<dbReference type="STRING" id="318161.Sden_0587"/>
<reference evidence="9 10" key="1">
    <citation type="submission" date="2006-03" db="EMBL/GenBank/DDBJ databases">
        <title>Complete sequence of Shewanella denitrificans OS217.</title>
        <authorList>
            <consortium name="US DOE Joint Genome Institute"/>
            <person name="Copeland A."/>
            <person name="Lucas S."/>
            <person name="Lapidus A."/>
            <person name="Barry K."/>
            <person name="Detter J.C."/>
            <person name="Glavina del Rio T."/>
            <person name="Hammon N."/>
            <person name="Israni S."/>
            <person name="Dalin E."/>
            <person name="Tice H."/>
            <person name="Pitluck S."/>
            <person name="Brettin T."/>
            <person name="Bruce D."/>
            <person name="Han C."/>
            <person name="Tapia R."/>
            <person name="Gilna P."/>
            <person name="Kiss H."/>
            <person name="Schmutz J."/>
            <person name="Larimer F."/>
            <person name="Land M."/>
            <person name="Hauser L."/>
            <person name="Kyrpides N."/>
            <person name="Lykidis A."/>
            <person name="Richardson P."/>
        </authorList>
    </citation>
    <scope>NUCLEOTIDE SEQUENCE [LARGE SCALE GENOMIC DNA]</scope>
    <source>
        <strain evidence="10">OS217 / ATCC BAA-1090 / DSM 15013</strain>
    </source>
</reference>
<dbReference type="InterPro" id="IPR020846">
    <property type="entry name" value="MFS_dom"/>
</dbReference>
<dbReference type="EMBL" id="CP000302">
    <property type="protein sequence ID" value="ABE53877.1"/>
    <property type="molecule type" value="Genomic_DNA"/>
</dbReference>
<accession>Q12RP9</accession>
<evidence type="ECO:0000256" key="2">
    <source>
        <dbReference type="ARBA" id="ARBA00022448"/>
    </source>
</evidence>
<evidence type="ECO:0000256" key="5">
    <source>
        <dbReference type="ARBA" id="ARBA00022989"/>
    </source>
</evidence>
<dbReference type="PANTHER" id="PTHR43414">
    <property type="entry name" value="MULTIDRUG RESISTANCE PROTEIN MDTG"/>
    <property type="match status" value="1"/>
</dbReference>
<feature type="transmembrane region" description="Helical" evidence="7">
    <location>
        <begin position="203"/>
        <end position="226"/>
    </location>
</feature>
<dbReference type="Proteomes" id="UP000001982">
    <property type="component" value="Chromosome"/>
</dbReference>
<dbReference type="Gene3D" id="1.20.1250.20">
    <property type="entry name" value="MFS general substrate transporter like domains"/>
    <property type="match status" value="1"/>
</dbReference>
<feature type="transmembrane region" description="Helical" evidence="7">
    <location>
        <begin position="238"/>
        <end position="259"/>
    </location>
</feature>
<dbReference type="KEGG" id="sdn:Sden_0587"/>
<feature type="domain" description="Major facilitator superfamily (MFS) profile" evidence="8">
    <location>
        <begin position="4"/>
        <end position="391"/>
    </location>
</feature>
<feature type="transmembrane region" description="Helical" evidence="7">
    <location>
        <begin position="7"/>
        <end position="30"/>
    </location>
</feature>